<sequence>MKTEDKYIKDITEIRSMMERSTKFLSLSGLSGILAGIYALVGAYIAYRLFYVNNENIVYNTIDRQEISAEVGNLIILALAILILAVGTAVFLSQKKSQKDGEKLWNSATQRVVINMAIPLVTGGIFIIILLSKGLYGLLAPASLLFYGLALVNTSKFTFEEIKSLGIVQIVLGLLASYFIGYGIFFWAFGFGLMHIVYGIFMHQKYEM</sequence>
<dbReference type="HOGENOM" id="CLU_091995_0_0_10"/>
<keyword evidence="1" id="KW-1133">Transmembrane helix</keyword>
<accession>H2BUK0</accession>
<reference evidence="3" key="1">
    <citation type="journal article" date="2012" name="Stand. Genomic Sci.">
        <title>Genome sequence of the Antarctic rhodopsins-containing flavobacterium Gillisia limnaea type strain (R-8282(T)).</title>
        <authorList>
            <person name="Riedel T."/>
            <person name="Held B."/>
            <person name="Nolan M."/>
            <person name="Lucas S."/>
            <person name="Lapidus A."/>
            <person name="Tice H."/>
            <person name="Del Rio T.G."/>
            <person name="Cheng J.F."/>
            <person name="Han C."/>
            <person name="Tapia R."/>
            <person name="Goodwin L.A."/>
            <person name="Pitluck S."/>
            <person name="Liolios K."/>
            <person name="Mavromatis K."/>
            <person name="Pagani I."/>
            <person name="Ivanova N."/>
            <person name="Mikhailova N."/>
            <person name="Pati A."/>
            <person name="Chen A."/>
            <person name="Palaniappan K."/>
            <person name="Land M."/>
            <person name="Rohde M."/>
            <person name="Tindall B.J."/>
            <person name="Detter J.C."/>
            <person name="Goker M."/>
            <person name="Bristow J."/>
            <person name="Eisen J.A."/>
            <person name="Markowitz V."/>
            <person name="Hugenholtz P."/>
            <person name="Kyrpides N.C."/>
            <person name="Klenk H.P."/>
            <person name="Woyke T."/>
        </authorList>
    </citation>
    <scope>NUCLEOTIDE SEQUENCE [LARGE SCALE GENOMIC DNA]</scope>
    <source>
        <strain evidence="3">DSM 15749 / LMG 21470 / R-8282</strain>
    </source>
</reference>
<feature type="transmembrane region" description="Helical" evidence="1">
    <location>
        <begin position="171"/>
        <end position="201"/>
    </location>
</feature>
<gene>
    <name evidence="2" type="ORF">Gilli_3271</name>
</gene>
<proteinExistence type="predicted"/>
<dbReference type="EMBL" id="JH594606">
    <property type="protein sequence ID" value="EHQ03878.1"/>
    <property type="molecule type" value="Genomic_DNA"/>
</dbReference>
<feature type="transmembrane region" description="Helical" evidence="1">
    <location>
        <begin position="71"/>
        <end position="92"/>
    </location>
</feature>
<keyword evidence="1" id="KW-0472">Membrane</keyword>
<organism evidence="2 3">
    <name type="scientific">Gillisia limnaea (strain DSM 15749 / LMG 21470 / R-8282)</name>
    <dbReference type="NCBI Taxonomy" id="865937"/>
    <lineage>
        <taxon>Bacteria</taxon>
        <taxon>Pseudomonadati</taxon>
        <taxon>Bacteroidota</taxon>
        <taxon>Flavobacteriia</taxon>
        <taxon>Flavobacteriales</taxon>
        <taxon>Flavobacteriaceae</taxon>
        <taxon>Gillisia</taxon>
    </lineage>
</organism>
<name>H2BUK0_GILLR</name>
<keyword evidence="1" id="KW-0812">Transmembrane</keyword>
<feature type="transmembrane region" description="Helical" evidence="1">
    <location>
        <begin position="112"/>
        <end position="132"/>
    </location>
</feature>
<dbReference type="AlphaFoldDB" id="H2BUK0"/>
<protein>
    <submittedName>
        <fullName evidence="2">Uncharacterized protein</fullName>
    </submittedName>
</protein>
<dbReference type="STRING" id="865937.Gilli_3271"/>
<evidence type="ECO:0000256" key="1">
    <source>
        <dbReference type="SAM" id="Phobius"/>
    </source>
</evidence>
<dbReference type="RefSeq" id="WP_006990184.1">
    <property type="nucleotide sequence ID" value="NZ_JH594606.1"/>
</dbReference>
<feature type="transmembrane region" description="Helical" evidence="1">
    <location>
        <begin position="24"/>
        <end position="51"/>
    </location>
</feature>
<evidence type="ECO:0000313" key="2">
    <source>
        <dbReference type="EMBL" id="EHQ03878.1"/>
    </source>
</evidence>
<feature type="transmembrane region" description="Helical" evidence="1">
    <location>
        <begin position="138"/>
        <end position="159"/>
    </location>
</feature>
<dbReference type="Proteomes" id="UP000003844">
    <property type="component" value="Unassembled WGS sequence"/>
</dbReference>
<dbReference type="eggNOG" id="COG3127">
    <property type="taxonomic scope" value="Bacteria"/>
</dbReference>
<dbReference type="OrthoDB" id="1120881at2"/>
<evidence type="ECO:0000313" key="3">
    <source>
        <dbReference type="Proteomes" id="UP000003844"/>
    </source>
</evidence>
<keyword evidence="3" id="KW-1185">Reference proteome</keyword>